<dbReference type="FunFam" id="3.30.565.10:FF:000204">
    <property type="entry name" value="Heat shock protein HSP 90-beta"/>
    <property type="match status" value="1"/>
</dbReference>
<dbReference type="InterPro" id="IPR020568">
    <property type="entry name" value="Ribosomal_Su5_D2-typ_SF"/>
</dbReference>
<dbReference type="GO" id="GO:0006457">
    <property type="term" value="P:protein folding"/>
    <property type="evidence" value="ECO:0000318"/>
    <property type="project" value="GO_Central"/>
</dbReference>
<dbReference type="InterPro" id="IPR003594">
    <property type="entry name" value="HATPase_dom"/>
</dbReference>
<gene>
    <name evidence="13" type="primary">hsp90aa1.L</name>
    <name evidence="13" type="synonym">hsp90aa1.1.L</name>
    <name evidence="12" type="synonym">LOC108698781</name>
</gene>
<dbReference type="SUPFAM" id="SSF110942">
    <property type="entry name" value="HSP90 C-terminal domain"/>
    <property type="match status" value="1"/>
</dbReference>
<evidence type="ECO:0000313" key="11">
    <source>
        <dbReference type="Proteomes" id="UP000186698"/>
    </source>
</evidence>
<dbReference type="GO" id="GO:0043025">
    <property type="term" value="C:neuronal cell body"/>
    <property type="evidence" value="ECO:0000318"/>
    <property type="project" value="GO_Central"/>
</dbReference>
<dbReference type="GeneID" id="108698781"/>
<dbReference type="Gene3D" id="1.20.120.790">
    <property type="entry name" value="Heat shock protein 90, C-terminal domain"/>
    <property type="match status" value="1"/>
</dbReference>
<accession>A0A8J0TIE7</accession>
<evidence type="ECO:0000256" key="1">
    <source>
        <dbReference type="ARBA" id="ARBA00004496"/>
    </source>
</evidence>
<proteinExistence type="inferred from homology"/>
<feature type="binding site" evidence="8">
    <location>
        <begin position="139"/>
        <end position="144"/>
    </location>
    <ligand>
        <name>ATP</name>
        <dbReference type="ChEBI" id="CHEBI:30616"/>
    </ligand>
</feature>
<dbReference type="SMART" id="SM00387">
    <property type="entry name" value="HATPase_c"/>
    <property type="match status" value="1"/>
</dbReference>
<dbReference type="GO" id="GO:0005829">
    <property type="term" value="C:cytosol"/>
    <property type="evidence" value="ECO:0000318"/>
    <property type="project" value="GO_Central"/>
</dbReference>
<dbReference type="Xenbase" id="XB-GENE-866420">
    <property type="gene designation" value="hsp90aa1.L"/>
</dbReference>
<organism evidence="11 12">
    <name type="scientific">Xenopus laevis</name>
    <name type="common">African clawed frog</name>
    <dbReference type="NCBI Taxonomy" id="8355"/>
    <lineage>
        <taxon>Eukaryota</taxon>
        <taxon>Metazoa</taxon>
        <taxon>Chordata</taxon>
        <taxon>Craniata</taxon>
        <taxon>Vertebrata</taxon>
        <taxon>Euteleostomi</taxon>
        <taxon>Amphibia</taxon>
        <taxon>Batrachia</taxon>
        <taxon>Anura</taxon>
        <taxon>Pipoidea</taxon>
        <taxon>Pipidae</taxon>
        <taxon>Xenopodinae</taxon>
        <taxon>Xenopus</taxon>
        <taxon>Xenopus</taxon>
    </lineage>
</organism>
<dbReference type="GO" id="GO:0048471">
    <property type="term" value="C:perinuclear region of cytoplasm"/>
    <property type="evidence" value="ECO:0000318"/>
    <property type="project" value="GO_Central"/>
</dbReference>
<feature type="compositionally biased region" description="Acidic residues" evidence="9">
    <location>
        <begin position="257"/>
        <end position="270"/>
    </location>
</feature>
<evidence type="ECO:0000256" key="9">
    <source>
        <dbReference type="SAM" id="MobiDB-lite"/>
    </source>
</evidence>
<dbReference type="SUPFAM" id="SSF55874">
    <property type="entry name" value="ATPase domain of HSP90 chaperone/DNA topoisomerase II/histidine kinase"/>
    <property type="match status" value="1"/>
</dbReference>
<keyword evidence="6 12" id="KW-0346">Stress response</keyword>
<dbReference type="FunFam" id="3.30.230.80:FF:000001">
    <property type="entry name" value="Heat shock protein 90 alpha"/>
    <property type="match status" value="1"/>
</dbReference>
<evidence type="ECO:0000256" key="4">
    <source>
        <dbReference type="ARBA" id="ARBA00022741"/>
    </source>
</evidence>
<dbReference type="Pfam" id="PF00183">
    <property type="entry name" value="HSP90"/>
    <property type="match status" value="1"/>
</dbReference>
<feature type="binding site" evidence="8">
    <location>
        <position position="57"/>
    </location>
    <ligand>
        <name>ATP</name>
        <dbReference type="ChEBI" id="CHEBI:30616"/>
    </ligand>
</feature>
<dbReference type="KEGG" id="xla:108698781"/>
<feature type="binding site" evidence="8">
    <location>
        <position position="190"/>
    </location>
    <ligand>
        <name>ATP</name>
        <dbReference type="ChEBI" id="CHEBI:30616"/>
    </ligand>
</feature>
<dbReference type="GO" id="GO:0034605">
    <property type="term" value="P:cellular response to heat"/>
    <property type="evidence" value="ECO:0000318"/>
    <property type="project" value="GO_Central"/>
</dbReference>
<dbReference type="GO" id="GO:0140662">
    <property type="term" value="F:ATP-dependent protein folding chaperone"/>
    <property type="evidence" value="ECO:0007669"/>
    <property type="project" value="InterPro"/>
</dbReference>
<evidence type="ECO:0000313" key="13">
    <source>
        <dbReference type="Xenbase" id="XB-GENE-866420"/>
    </source>
</evidence>
<dbReference type="GO" id="GO:0051082">
    <property type="term" value="F:unfolded protein binding"/>
    <property type="evidence" value="ECO:0000318"/>
    <property type="project" value="GO_Central"/>
</dbReference>
<evidence type="ECO:0000256" key="3">
    <source>
        <dbReference type="ARBA" id="ARBA00022490"/>
    </source>
</evidence>
<keyword evidence="5 8" id="KW-0067">ATP-binding</keyword>
<dbReference type="PRINTS" id="PR00775">
    <property type="entry name" value="HEATSHOCK90"/>
</dbReference>
<keyword evidence="4 8" id="KW-0547">Nucleotide-binding</keyword>
<dbReference type="Gene3D" id="3.30.230.80">
    <property type="match status" value="1"/>
</dbReference>
<keyword evidence="3" id="KW-0963">Cytoplasm</keyword>
<feature type="binding site" evidence="8">
    <location>
        <position position="53"/>
    </location>
    <ligand>
        <name>ATP</name>
        <dbReference type="ChEBI" id="CHEBI:30616"/>
    </ligand>
</feature>
<dbReference type="Pfam" id="PF13589">
    <property type="entry name" value="HATPase_c_3"/>
    <property type="match status" value="1"/>
</dbReference>
<feature type="binding site" evidence="8">
    <location>
        <position position="118"/>
    </location>
    <ligand>
        <name>ATP</name>
        <dbReference type="ChEBI" id="CHEBI:30616"/>
    </ligand>
</feature>
<dbReference type="CTD" id="108698781"/>
<feature type="binding site" evidence="8">
    <location>
        <position position="402"/>
    </location>
    <ligand>
        <name>ATP</name>
        <dbReference type="ChEBI" id="CHEBI:30616"/>
    </ligand>
</feature>
<dbReference type="InterPro" id="IPR019805">
    <property type="entry name" value="Heat_shock_protein_90_CS"/>
</dbReference>
<dbReference type="FunFam" id="1.20.120.790:FF:000001">
    <property type="entry name" value="Heat shock protein 90 alpha"/>
    <property type="match status" value="1"/>
</dbReference>
<reference evidence="12" key="1">
    <citation type="submission" date="2025-08" db="UniProtKB">
        <authorList>
            <consortium name="RefSeq"/>
        </authorList>
    </citation>
    <scope>IDENTIFICATION</scope>
    <source>
        <strain evidence="12">J_2021</strain>
        <tissue evidence="12">Erythrocytes</tissue>
    </source>
</reference>
<evidence type="ECO:0000256" key="6">
    <source>
        <dbReference type="ARBA" id="ARBA00023016"/>
    </source>
</evidence>
<feature type="binding site" evidence="8">
    <location>
        <position position="99"/>
    </location>
    <ligand>
        <name>ATP</name>
        <dbReference type="ChEBI" id="CHEBI:30616"/>
    </ligand>
</feature>
<protein>
    <submittedName>
        <fullName evidence="12">Heat shock protein HSP 90-alpha isoform X1</fullName>
    </submittedName>
</protein>
<dbReference type="Proteomes" id="UP000186698">
    <property type="component" value="Chromosome 8L"/>
</dbReference>
<sequence>MLCLQMPDEVQTATQDQQMEEDVETFAFQAEIAQLMSLIINTFYSNKEIFLRELISNSSDALDKIRYESLTDPSKLDSGKELKIELIPNKQDRSLTIIDTGIGMTKADLINNLGTIAKSGTKAFMEALQAGADISMIGQFGVGFYSAYLVAEKVTVITKHIDDEQYAWESSAGGSFTVRVDNSEPLGRGTKVILHLKEDQSEYFEEKRIKEIVKKHSQFIGYPITLFVEKERDKEISDDEAEEEKEEKKDEPKDEEKPEIEDVGSDDEEDKKEGDKKKKKKIKEKYIDQEELNKTKPIWTRNPDDITNEEYGEFYKSLTNDWEDHLAVKHFSVEGQLEFRALLFVPRRAPFDLFENRKKKNNIKLYVRRVFIMDNCDELIPEYLNFMRGVVDSEDLPLNISREMLQQSKILKVIRKNLVKKCLELFTELSEDKENYKMFYEHFSKNIKLGIHEDSQNRNKLSELLRYHTSASGGEMVSLKDYCTRMKENQKHIYYITGETKEQVAHSAFVERLRKHGLEVIYMIEPIDEYCVQQLKEFEGKTLVSVTKEGLELPEDEEEKKRQEEKKSKFENLCKIMKDILEKKVEKVVVSNRLVTSPCCIVTSTYGWTANMERIMKAQALRDNSTMGYMAAKKQLEINPDHSIIETLRQKADADKNDKSVKDLVILLFETALLSSGFSLEDPQTHSNRIYRMIRLGLGIDEDDDATEDLSAPATEEMPPLEGDGDSSRMEEVD</sequence>
<comment type="similarity">
    <text evidence="2">Belongs to the heat shock protein 90 family.</text>
</comment>
<dbReference type="InterPro" id="IPR020575">
    <property type="entry name" value="Hsp90_N"/>
</dbReference>
<dbReference type="GO" id="GO:0032991">
    <property type="term" value="C:protein-containing complex"/>
    <property type="evidence" value="ECO:0000318"/>
    <property type="project" value="GO_Central"/>
</dbReference>
<comment type="subcellular location">
    <subcellularLocation>
        <location evidence="1">Cytoplasm</location>
    </subcellularLocation>
</comment>
<feature type="binding site" evidence="8">
    <location>
        <begin position="119"/>
        <end position="120"/>
    </location>
    <ligand>
        <name>ATP</name>
        <dbReference type="ChEBI" id="CHEBI:30616"/>
    </ligand>
</feature>
<dbReference type="SUPFAM" id="SSF54211">
    <property type="entry name" value="Ribosomal protein S5 domain 2-like"/>
    <property type="match status" value="1"/>
</dbReference>
<evidence type="ECO:0000259" key="10">
    <source>
        <dbReference type="SMART" id="SM00387"/>
    </source>
</evidence>
<keyword evidence="11" id="KW-1185">Reference proteome</keyword>
<feature type="domain" description="Histidine kinase/HSP90-like ATPase" evidence="10">
    <location>
        <begin position="46"/>
        <end position="200"/>
    </location>
</feature>
<dbReference type="Gene3D" id="3.30.565.10">
    <property type="entry name" value="Histidine kinase-like ATPase, C-terminal domain"/>
    <property type="match status" value="1"/>
</dbReference>
<feature type="binding site" evidence="8">
    <location>
        <position position="112"/>
    </location>
    <ligand>
        <name>ATP</name>
        <dbReference type="ChEBI" id="CHEBI:30616"/>
    </ligand>
</feature>
<dbReference type="OrthoDB" id="5426351at2759"/>
<feature type="binding site" evidence="8">
    <location>
        <position position="104"/>
    </location>
    <ligand>
        <name>ATP</name>
        <dbReference type="ChEBI" id="CHEBI:30616"/>
    </ligand>
</feature>
<dbReference type="InterPro" id="IPR001404">
    <property type="entry name" value="Hsp90_fam"/>
</dbReference>
<dbReference type="GO" id="GO:0016887">
    <property type="term" value="F:ATP hydrolysis activity"/>
    <property type="evidence" value="ECO:0000318"/>
    <property type="project" value="GO_Central"/>
</dbReference>
<dbReference type="CDD" id="cd16927">
    <property type="entry name" value="HATPase_Hsp90-like"/>
    <property type="match status" value="1"/>
</dbReference>
<dbReference type="PIRSF" id="PIRSF002583">
    <property type="entry name" value="Hsp90"/>
    <property type="match status" value="1"/>
</dbReference>
<dbReference type="RefSeq" id="XP_018086052.1">
    <property type="nucleotide sequence ID" value="XM_018230563.2"/>
</dbReference>
<dbReference type="GO" id="GO:0005524">
    <property type="term" value="F:ATP binding"/>
    <property type="evidence" value="ECO:0000318"/>
    <property type="project" value="GO_Central"/>
</dbReference>
<evidence type="ECO:0000256" key="2">
    <source>
        <dbReference type="ARBA" id="ARBA00008239"/>
    </source>
</evidence>
<name>A0A8J0TIE7_XENLA</name>
<evidence type="ECO:0000256" key="8">
    <source>
        <dbReference type="PIRSR" id="PIRSR002583-1"/>
    </source>
</evidence>
<dbReference type="GO" id="GO:0005886">
    <property type="term" value="C:plasma membrane"/>
    <property type="evidence" value="ECO:0000318"/>
    <property type="project" value="GO_Central"/>
</dbReference>
<dbReference type="InterPro" id="IPR036890">
    <property type="entry name" value="HATPase_C_sf"/>
</dbReference>
<dbReference type="GO" id="GO:0050821">
    <property type="term" value="P:protein stabilization"/>
    <property type="evidence" value="ECO:0000318"/>
    <property type="project" value="GO_Central"/>
</dbReference>
<dbReference type="InterPro" id="IPR037196">
    <property type="entry name" value="HSP90_C"/>
</dbReference>
<evidence type="ECO:0000313" key="12">
    <source>
        <dbReference type="RefSeq" id="XP_018086052.1"/>
    </source>
</evidence>
<dbReference type="PROSITE" id="PS00298">
    <property type="entry name" value="HSP90"/>
    <property type="match status" value="1"/>
</dbReference>
<dbReference type="GO" id="GO:0043209">
    <property type="term" value="C:myelin sheath"/>
    <property type="evidence" value="ECO:0000318"/>
    <property type="project" value="GO_Central"/>
</dbReference>
<evidence type="ECO:0000256" key="7">
    <source>
        <dbReference type="ARBA" id="ARBA00023186"/>
    </source>
</evidence>
<feature type="region of interest" description="Disordered" evidence="9">
    <location>
        <begin position="233"/>
        <end position="280"/>
    </location>
</feature>
<dbReference type="FunFam" id="3.40.50.11260:FF:000001">
    <property type="entry name" value="Heat shock protein 90 alpha"/>
    <property type="match status" value="1"/>
</dbReference>
<evidence type="ECO:0000256" key="5">
    <source>
        <dbReference type="ARBA" id="ARBA00022840"/>
    </source>
</evidence>
<feature type="region of interest" description="Disordered" evidence="9">
    <location>
        <begin position="702"/>
        <end position="734"/>
    </location>
</feature>
<keyword evidence="7" id="KW-0143">Chaperone</keyword>
<dbReference type="NCBIfam" id="NF003555">
    <property type="entry name" value="PRK05218.1"/>
    <property type="match status" value="1"/>
</dbReference>
<feature type="compositionally biased region" description="Basic and acidic residues" evidence="9">
    <location>
        <begin position="246"/>
        <end position="256"/>
    </location>
</feature>
<feature type="compositionally biased region" description="Acidic residues" evidence="9">
    <location>
        <begin position="236"/>
        <end position="245"/>
    </location>
</feature>
<dbReference type="PANTHER" id="PTHR11528">
    <property type="entry name" value="HEAT SHOCK PROTEIN 90 FAMILY MEMBER"/>
    <property type="match status" value="1"/>
</dbReference>
<dbReference type="AlphaFoldDB" id="A0A8J0TIE7"/>
<dbReference type="Gene3D" id="3.40.50.11260">
    <property type="match status" value="1"/>
</dbReference>
<dbReference type="HAMAP" id="MF_00505">
    <property type="entry name" value="HSP90"/>
    <property type="match status" value="1"/>
</dbReference>
<dbReference type="AGR" id="Xenbase:XB-GENE-866420"/>
<dbReference type="GO" id="GO:0005634">
    <property type="term" value="C:nucleus"/>
    <property type="evidence" value="ECO:0000318"/>
    <property type="project" value="GO_Central"/>
</dbReference>